<accession>A0ABV0J3M4</accession>
<comment type="caution">
    <text evidence="2">The sequence shown here is derived from an EMBL/GenBank/DDBJ whole genome shotgun (WGS) entry which is preliminary data.</text>
</comment>
<evidence type="ECO:0000313" key="2">
    <source>
        <dbReference type="EMBL" id="MEP0816378.1"/>
    </source>
</evidence>
<feature type="compositionally biased region" description="Polar residues" evidence="1">
    <location>
        <begin position="1"/>
        <end position="16"/>
    </location>
</feature>
<evidence type="ECO:0000313" key="3">
    <source>
        <dbReference type="Proteomes" id="UP001464891"/>
    </source>
</evidence>
<organism evidence="2 3">
    <name type="scientific">Trichocoleus desertorum GB2-A4</name>
    <dbReference type="NCBI Taxonomy" id="2933944"/>
    <lineage>
        <taxon>Bacteria</taxon>
        <taxon>Bacillati</taxon>
        <taxon>Cyanobacteriota</taxon>
        <taxon>Cyanophyceae</taxon>
        <taxon>Leptolyngbyales</taxon>
        <taxon>Trichocoleusaceae</taxon>
        <taxon>Trichocoleus</taxon>
    </lineage>
</organism>
<name>A0ABV0J3M4_9CYAN</name>
<reference evidence="2 3" key="1">
    <citation type="submission" date="2022-04" db="EMBL/GenBank/DDBJ databases">
        <title>Positive selection, recombination, and allopatry shape intraspecific diversity of widespread and dominant cyanobacteria.</title>
        <authorList>
            <person name="Wei J."/>
            <person name="Shu W."/>
            <person name="Hu C."/>
        </authorList>
    </citation>
    <scope>NUCLEOTIDE SEQUENCE [LARGE SCALE GENOMIC DNA]</scope>
    <source>
        <strain evidence="2 3">GB2-A4</strain>
    </source>
</reference>
<evidence type="ECO:0000256" key="1">
    <source>
        <dbReference type="SAM" id="MobiDB-lite"/>
    </source>
</evidence>
<keyword evidence="3" id="KW-1185">Reference proteome</keyword>
<proteinExistence type="predicted"/>
<dbReference type="RefSeq" id="WP_190433704.1">
    <property type="nucleotide sequence ID" value="NZ_JAMPKM010000002.1"/>
</dbReference>
<protein>
    <recommendedName>
        <fullName evidence="4">Cell division protein FtsL</fullName>
    </recommendedName>
</protein>
<dbReference type="Proteomes" id="UP001464891">
    <property type="component" value="Unassembled WGS sequence"/>
</dbReference>
<gene>
    <name evidence="2" type="ORF">NC998_04640</name>
</gene>
<sequence>MNAIQPSSPPLRTNNHLRLATPPNPHQRRKPAKAATKLPVGLVMETTLKLAVNVTLSVAAVSTLMRILPYQLSQQEKLQEIRAEVNVTEGRVNRLRDDFSRHFDPQQTKALMQEQSNRVDPKQLQVVWTNVADLADTDEVAP</sequence>
<dbReference type="EMBL" id="JAMPKM010000002">
    <property type="protein sequence ID" value="MEP0816378.1"/>
    <property type="molecule type" value="Genomic_DNA"/>
</dbReference>
<feature type="region of interest" description="Disordered" evidence="1">
    <location>
        <begin position="1"/>
        <end position="35"/>
    </location>
</feature>
<evidence type="ECO:0008006" key="4">
    <source>
        <dbReference type="Google" id="ProtNLM"/>
    </source>
</evidence>